<evidence type="ECO:0000256" key="3">
    <source>
        <dbReference type="ARBA" id="ARBA00022670"/>
    </source>
</evidence>
<dbReference type="RefSeq" id="WP_006952491.1">
    <property type="nucleotide sequence ID" value="NZ_JH594522.1"/>
</dbReference>
<evidence type="ECO:0000256" key="8">
    <source>
        <dbReference type="ARBA" id="ARBA00023285"/>
    </source>
</evidence>
<evidence type="ECO:0000256" key="17">
    <source>
        <dbReference type="ARBA" id="ARBA00078074"/>
    </source>
</evidence>
<dbReference type="AlphaFoldDB" id="H1Q2P7"/>
<keyword evidence="20" id="KW-1185">Reference proteome</keyword>
<dbReference type="PIRSF" id="PIRSF016599">
    <property type="entry name" value="Xaa-His_dipept"/>
    <property type="match status" value="1"/>
</dbReference>
<protein>
    <recommendedName>
        <fullName evidence="13">Cytosol non-specific dipeptidase</fullName>
        <ecNumber evidence="10">3.4.13.18</ecNumber>
    </recommendedName>
    <alternativeName>
        <fullName evidence="16">Aminoacyl-histidine dipeptidase</fullName>
    </alternativeName>
    <alternativeName>
        <fullName evidence="15">Beta-alanyl-histidine dipeptidase</fullName>
    </alternativeName>
    <alternativeName>
        <fullName evidence="14">Carnosinase</fullName>
    </alternativeName>
    <alternativeName>
        <fullName evidence="11">Peptidase D</fullName>
    </alternativeName>
    <alternativeName>
        <fullName evidence="17">Xaa-His dipeptidase</fullName>
    </alternativeName>
</protein>
<keyword evidence="6" id="KW-0862">Zinc</keyword>
<dbReference type="EMBL" id="AGWK01000034">
    <property type="protein sequence ID" value="EHO70330.1"/>
    <property type="molecule type" value="Genomic_DNA"/>
</dbReference>
<comment type="cofactor">
    <cofactor evidence="2">
        <name>Zn(2+)</name>
        <dbReference type="ChEBI" id="CHEBI:29105"/>
    </cofactor>
</comment>
<dbReference type="InterPro" id="IPR011650">
    <property type="entry name" value="Peptidase_M20_dimer"/>
</dbReference>
<keyword evidence="7" id="KW-0482">Metalloprotease</keyword>
<evidence type="ECO:0000256" key="7">
    <source>
        <dbReference type="ARBA" id="ARBA00023049"/>
    </source>
</evidence>
<evidence type="ECO:0000256" key="14">
    <source>
        <dbReference type="ARBA" id="ARBA00075285"/>
    </source>
</evidence>
<evidence type="ECO:0000256" key="9">
    <source>
        <dbReference type="ARBA" id="ARBA00036421"/>
    </source>
</evidence>
<evidence type="ECO:0000256" key="6">
    <source>
        <dbReference type="ARBA" id="ARBA00022833"/>
    </source>
</evidence>
<keyword evidence="5" id="KW-0378">Hydrolase</keyword>
<dbReference type="Gene3D" id="3.40.630.10">
    <property type="entry name" value="Zn peptidases"/>
    <property type="match status" value="2"/>
</dbReference>
<dbReference type="InterPro" id="IPR002933">
    <property type="entry name" value="Peptidase_M20"/>
</dbReference>
<evidence type="ECO:0000256" key="12">
    <source>
        <dbReference type="ARBA" id="ARBA00061423"/>
    </source>
</evidence>
<accession>H1Q2P7</accession>
<dbReference type="NCBIfam" id="TIGR01893">
    <property type="entry name" value="aa-his-dipept"/>
    <property type="match status" value="1"/>
</dbReference>
<comment type="caution">
    <text evidence="19">The sequence shown here is derived from an EMBL/GenBank/DDBJ whole genome shotgun (WGS) entry which is preliminary data.</text>
</comment>
<reference evidence="19 20" key="1">
    <citation type="submission" date="2011-12" db="EMBL/GenBank/DDBJ databases">
        <title>The Genome Sequence of Prevotella micans F0438.</title>
        <authorList>
            <consortium name="The Broad Institute Genome Sequencing Platform"/>
            <person name="Earl A."/>
            <person name="Ward D."/>
            <person name="Feldgarden M."/>
            <person name="Gevers D."/>
            <person name="Izard J."/>
            <person name="Baranova O.V."/>
            <person name="Blanton J.M."/>
            <person name="Wade W.G."/>
            <person name="Dewhirst F.E."/>
            <person name="Young S.K."/>
            <person name="Zeng Q."/>
            <person name="Gargeya S."/>
            <person name="Fitzgerald M."/>
            <person name="Haas B."/>
            <person name="Abouelleil A."/>
            <person name="Alvarado L."/>
            <person name="Arachchi H.M."/>
            <person name="Berlin A."/>
            <person name="Chapman S.B."/>
            <person name="Gearin G."/>
            <person name="Goldberg J."/>
            <person name="Griggs A."/>
            <person name="Gujja S."/>
            <person name="Hansen M."/>
            <person name="Heiman D."/>
            <person name="Howarth C."/>
            <person name="Larimer J."/>
            <person name="Lui A."/>
            <person name="MacDonald P.J.P."/>
            <person name="McCowen C."/>
            <person name="Montmayeur A."/>
            <person name="Murphy C."/>
            <person name="Neiman D."/>
            <person name="Pearson M."/>
            <person name="Priest M."/>
            <person name="Roberts A."/>
            <person name="Saif S."/>
            <person name="Shea T."/>
            <person name="Sisk P."/>
            <person name="Stolte C."/>
            <person name="Sykes S."/>
            <person name="Wortman J."/>
            <person name="Nusbaum C."/>
            <person name="Birren B."/>
        </authorList>
    </citation>
    <scope>NUCLEOTIDE SEQUENCE [LARGE SCALE GENOMIC DNA]</scope>
    <source>
        <strain evidence="19 20">F0438</strain>
    </source>
</reference>
<dbReference type="Proteomes" id="UP000016023">
    <property type="component" value="Unassembled WGS sequence"/>
</dbReference>
<evidence type="ECO:0000256" key="11">
    <source>
        <dbReference type="ARBA" id="ARBA00044252"/>
    </source>
</evidence>
<dbReference type="GO" id="GO:0070573">
    <property type="term" value="F:metallodipeptidase activity"/>
    <property type="evidence" value="ECO:0007669"/>
    <property type="project" value="TreeGrafter"/>
</dbReference>
<evidence type="ECO:0000256" key="2">
    <source>
        <dbReference type="ARBA" id="ARBA00001947"/>
    </source>
</evidence>
<evidence type="ECO:0000256" key="4">
    <source>
        <dbReference type="ARBA" id="ARBA00022723"/>
    </source>
</evidence>
<name>H1Q2P7_9BACT</name>
<dbReference type="PATRIC" id="fig|883158.3.peg.1191"/>
<evidence type="ECO:0000313" key="20">
    <source>
        <dbReference type="Proteomes" id="UP000016023"/>
    </source>
</evidence>
<proteinExistence type="inferred from homology"/>
<evidence type="ECO:0000259" key="18">
    <source>
        <dbReference type="Pfam" id="PF07687"/>
    </source>
</evidence>
<keyword evidence="8" id="KW-0170">Cobalt</keyword>
<feature type="domain" description="Peptidase M20 dimerisation" evidence="18">
    <location>
        <begin position="206"/>
        <end position="291"/>
    </location>
</feature>
<evidence type="ECO:0000313" key="19">
    <source>
        <dbReference type="EMBL" id="EHO70330.1"/>
    </source>
</evidence>
<gene>
    <name evidence="19" type="ORF">HMPREF9140_01185</name>
</gene>
<evidence type="ECO:0000256" key="5">
    <source>
        <dbReference type="ARBA" id="ARBA00022801"/>
    </source>
</evidence>
<dbReference type="PRINTS" id="PR00934">
    <property type="entry name" value="XHISDIPTASE"/>
</dbReference>
<dbReference type="InterPro" id="IPR001160">
    <property type="entry name" value="Peptidase_M20C"/>
</dbReference>
<comment type="similarity">
    <text evidence="12">Belongs to the peptidase M20C family.</text>
</comment>
<keyword evidence="4" id="KW-0479">Metal-binding</keyword>
<evidence type="ECO:0000256" key="10">
    <source>
        <dbReference type="ARBA" id="ARBA00038976"/>
    </source>
</evidence>
<keyword evidence="3" id="KW-0645">Protease</keyword>
<evidence type="ECO:0000256" key="16">
    <source>
        <dbReference type="ARBA" id="ARBA00077688"/>
    </source>
</evidence>
<dbReference type="GO" id="GO:0006508">
    <property type="term" value="P:proteolysis"/>
    <property type="evidence" value="ECO:0007669"/>
    <property type="project" value="UniProtKB-KW"/>
</dbReference>
<dbReference type="SUPFAM" id="SSF53187">
    <property type="entry name" value="Zn-dependent exopeptidases"/>
    <property type="match status" value="1"/>
</dbReference>
<evidence type="ECO:0000256" key="1">
    <source>
        <dbReference type="ARBA" id="ARBA00001941"/>
    </source>
</evidence>
<dbReference type="FunFam" id="3.40.630.10:FF:000015">
    <property type="entry name" value="Aminoacyl-histidine dipeptidase PepD"/>
    <property type="match status" value="1"/>
</dbReference>
<comment type="catalytic activity">
    <reaction evidence="9">
        <text>Hydrolysis of dipeptides, preferentially hydrophobic dipeptides including prolyl amino acids.</text>
        <dbReference type="EC" id="3.4.13.18"/>
    </reaction>
</comment>
<dbReference type="GO" id="GO:0046872">
    <property type="term" value="F:metal ion binding"/>
    <property type="evidence" value="ECO:0007669"/>
    <property type="project" value="UniProtKB-KW"/>
</dbReference>
<comment type="cofactor">
    <cofactor evidence="1">
        <name>Co(2+)</name>
        <dbReference type="ChEBI" id="CHEBI:48828"/>
    </cofactor>
</comment>
<dbReference type="STRING" id="883158.HMPREF9140_01185"/>
<dbReference type="GO" id="GO:0005829">
    <property type="term" value="C:cytosol"/>
    <property type="evidence" value="ECO:0007669"/>
    <property type="project" value="TreeGrafter"/>
</dbReference>
<dbReference type="FunFam" id="3.40.630.10:FF:000018">
    <property type="entry name" value="Aminoacyl-histidine dipeptidase PepD"/>
    <property type="match status" value="1"/>
</dbReference>
<evidence type="ECO:0000256" key="13">
    <source>
        <dbReference type="ARBA" id="ARBA00071271"/>
    </source>
</evidence>
<sequence>MSEIRNLKPEGLWRNFDDLTKVPRPSGHLEKVQKFLLDFAQKAGVEAFLDPAGNILMRKAATPGYENRKTVTMQAHMDMVPQKSPDSKHNFETDPIETHITDGWVYGNNTTLGADNGIGVAAIMAVMESNTLKHGPIEGLITKDEETGMFGANDLPKGELRGDILMNLDSETWGKFVIGSAGGIDVTSTLEYKEVENDQECAVKITLKGLRGGHSGLEINEGRANANKEMVRLVRKAIAELDARLVAWHGGNMRNAIPFKAETTLALPKANLESLKKLVENQRAAVADEFKTIEVEKNIEFFAEEVENPKTLLPVEIQDNLIDAIYACHNGVLRMIPVYPSVVETSSNLAIIDIEGGKASIKILARSSREDMKEYLSTQIESCFNMAGMKTEFSASYNGWDPNPDSEILDLLKKIYKEQNGEDAIVQVDHAGLECSIILGKYPGMDVVSLGPTIRSPHTTTERFEISSAEPFWNLLVQTLEEIPSK</sequence>
<dbReference type="PANTHER" id="PTHR43501:SF1">
    <property type="entry name" value="CYTOSOL NON-SPECIFIC DIPEPTIDASE"/>
    <property type="match status" value="1"/>
</dbReference>
<dbReference type="Pfam" id="PF07687">
    <property type="entry name" value="M20_dimer"/>
    <property type="match status" value="1"/>
</dbReference>
<dbReference type="CDD" id="cd03890">
    <property type="entry name" value="M20_pepD"/>
    <property type="match status" value="1"/>
</dbReference>
<dbReference type="eggNOG" id="COG2195">
    <property type="taxonomic scope" value="Bacteria"/>
</dbReference>
<dbReference type="EC" id="3.4.13.18" evidence="10"/>
<dbReference type="HOGENOM" id="CLU_028526_0_0_10"/>
<evidence type="ECO:0000256" key="15">
    <source>
        <dbReference type="ARBA" id="ARBA00076004"/>
    </source>
</evidence>
<dbReference type="Pfam" id="PF01546">
    <property type="entry name" value="Peptidase_M20"/>
    <property type="match status" value="1"/>
</dbReference>
<dbReference type="PANTHER" id="PTHR43501">
    <property type="entry name" value="CYTOSOL NON-SPECIFIC DIPEPTIDASE"/>
    <property type="match status" value="1"/>
</dbReference>
<organism evidence="19 20">
    <name type="scientific">Prevotella micans F0438</name>
    <dbReference type="NCBI Taxonomy" id="883158"/>
    <lineage>
        <taxon>Bacteria</taxon>
        <taxon>Pseudomonadati</taxon>
        <taxon>Bacteroidota</taxon>
        <taxon>Bacteroidia</taxon>
        <taxon>Bacteroidales</taxon>
        <taxon>Prevotellaceae</taxon>
        <taxon>Prevotella</taxon>
    </lineage>
</organism>